<name>M0BEF4_9EURY</name>
<proteinExistence type="predicted"/>
<dbReference type="Pfam" id="PF04199">
    <property type="entry name" value="Cyclase"/>
    <property type="match status" value="1"/>
</dbReference>
<protein>
    <submittedName>
        <fullName evidence="1">Cyclase</fullName>
    </submittedName>
</protein>
<dbReference type="GO" id="GO:0004061">
    <property type="term" value="F:arylformamidase activity"/>
    <property type="evidence" value="ECO:0007669"/>
    <property type="project" value="InterPro"/>
</dbReference>
<dbReference type="PANTHER" id="PTHR43564:SF2">
    <property type="entry name" value="BLR6059 PROTEIN"/>
    <property type="match status" value="1"/>
</dbReference>
<keyword evidence="2" id="KW-1185">Reference proteome</keyword>
<dbReference type="OrthoDB" id="9014at2157"/>
<dbReference type="SUPFAM" id="SSF102198">
    <property type="entry name" value="Putative cyclase"/>
    <property type="match status" value="1"/>
</dbReference>
<dbReference type="PATRIC" id="fig|1227490.4.peg.2122"/>
<evidence type="ECO:0000313" key="2">
    <source>
        <dbReference type="Proteomes" id="UP000011560"/>
    </source>
</evidence>
<dbReference type="GO" id="GO:0019441">
    <property type="term" value="P:L-tryptophan catabolic process to kynurenine"/>
    <property type="evidence" value="ECO:0007669"/>
    <property type="project" value="InterPro"/>
</dbReference>
<dbReference type="STRING" id="1227490.C479_10405"/>
<dbReference type="RefSeq" id="WP_007701916.1">
    <property type="nucleotide sequence ID" value="NZ_AOIQ01000017.1"/>
</dbReference>
<sequence length="266" mass="29105">MFDPTQYDPIDLSIGLEADVESEPWPPDIEYFDHEAGASLLAENLRDGGYDVYAEDFPDGMGLGWEQVSAITHTGTHMDAPAHYGPTVDGEPARTIDEVPLEWARGLAVVLDFTWKDAGTEITPAEIDEQLDAIDHDLSPGEIVLLETGADEHWGTPAYLTDFPGMSAAATKHLVEQGVRVIGTDAYGFDKPFTEMGARYAEAEDDAELWPAHFAGRDVEYCQIEKMANLDALPRRTEIPLVTAPIKIENASGGWVRPVAFVDGDD</sequence>
<dbReference type="EMBL" id="AOIQ01000017">
    <property type="protein sequence ID" value="ELZ09225.1"/>
    <property type="molecule type" value="Genomic_DNA"/>
</dbReference>
<accession>M0BEF4</accession>
<organism evidence="1 2">
    <name type="scientific">Halovivax asiaticus JCM 14624</name>
    <dbReference type="NCBI Taxonomy" id="1227490"/>
    <lineage>
        <taxon>Archaea</taxon>
        <taxon>Methanobacteriati</taxon>
        <taxon>Methanobacteriota</taxon>
        <taxon>Stenosarchaea group</taxon>
        <taxon>Halobacteria</taxon>
        <taxon>Halobacteriales</taxon>
        <taxon>Natrialbaceae</taxon>
        <taxon>Halovivax</taxon>
    </lineage>
</organism>
<evidence type="ECO:0000313" key="1">
    <source>
        <dbReference type="EMBL" id="ELZ09225.1"/>
    </source>
</evidence>
<gene>
    <name evidence="1" type="ORF">C479_10405</name>
</gene>
<dbReference type="InterPro" id="IPR037175">
    <property type="entry name" value="KFase_sf"/>
</dbReference>
<dbReference type="PANTHER" id="PTHR43564">
    <property type="entry name" value="KYNURENINE FORMAMIDASE-LIKE PROTEIN"/>
    <property type="match status" value="1"/>
</dbReference>
<dbReference type="InterPro" id="IPR007325">
    <property type="entry name" value="KFase/CYL"/>
</dbReference>
<reference evidence="1 2" key="1">
    <citation type="journal article" date="2014" name="PLoS Genet.">
        <title>Phylogenetically driven sequencing of extremely halophilic archaea reveals strategies for static and dynamic osmo-response.</title>
        <authorList>
            <person name="Becker E.A."/>
            <person name="Seitzer P.M."/>
            <person name="Tritt A."/>
            <person name="Larsen D."/>
            <person name="Krusor M."/>
            <person name="Yao A.I."/>
            <person name="Wu D."/>
            <person name="Madern D."/>
            <person name="Eisen J.A."/>
            <person name="Darling A.E."/>
            <person name="Facciotti M.T."/>
        </authorList>
    </citation>
    <scope>NUCLEOTIDE SEQUENCE [LARGE SCALE GENOMIC DNA]</scope>
    <source>
        <strain evidence="1 2">JCM 14624</strain>
    </source>
</reference>
<dbReference type="Proteomes" id="UP000011560">
    <property type="component" value="Unassembled WGS sequence"/>
</dbReference>
<dbReference type="Gene3D" id="3.50.30.50">
    <property type="entry name" value="Putative cyclase"/>
    <property type="match status" value="1"/>
</dbReference>
<dbReference type="AlphaFoldDB" id="M0BEF4"/>
<comment type="caution">
    <text evidence="1">The sequence shown here is derived from an EMBL/GenBank/DDBJ whole genome shotgun (WGS) entry which is preliminary data.</text>
</comment>